<feature type="compositionally biased region" description="Polar residues" evidence="16">
    <location>
        <begin position="638"/>
        <end position="668"/>
    </location>
</feature>
<dbReference type="Proteomes" id="UP000800092">
    <property type="component" value="Unassembled WGS sequence"/>
</dbReference>
<feature type="compositionally biased region" description="Basic and acidic residues" evidence="16">
    <location>
        <begin position="110"/>
        <end position="130"/>
    </location>
</feature>
<feature type="region of interest" description="Disordered" evidence="16">
    <location>
        <begin position="1"/>
        <end position="54"/>
    </location>
</feature>
<comment type="similarity">
    <text evidence="4">Belongs to the DEF1 family.</text>
</comment>
<evidence type="ECO:0000256" key="3">
    <source>
        <dbReference type="ARBA" id="ARBA00004574"/>
    </source>
</evidence>
<evidence type="ECO:0000256" key="10">
    <source>
        <dbReference type="ARBA" id="ARBA00022786"/>
    </source>
</evidence>
<dbReference type="PANTHER" id="PTHR16308">
    <property type="entry name" value="UBIQUITIN ASSOCIATED PROTEIN 2-LIKE/LINGERER"/>
    <property type="match status" value="1"/>
</dbReference>
<keyword evidence="7" id="KW-0963">Cytoplasm</keyword>
<dbReference type="GO" id="GO:0006281">
    <property type="term" value="P:DNA repair"/>
    <property type="evidence" value="ECO:0007669"/>
    <property type="project" value="UniProtKB-KW"/>
</dbReference>
<feature type="compositionally biased region" description="Low complexity" evidence="16">
    <location>
        <begin position="814"/>
        <end position="837"/>
    </location>
</feature>
<feature type="compositionally biased region" description="Low complexity" evidence="16">
    <location>
        <begin position="775"/>
        <end position="786"/>
    </location>
</feature>
<evidence type="ECO:0000256" key="5">
    <source>
        <dbReference type="ARBA" id="ARBA00020536"/>
    </source>
</evidence>
<feature type="compositionally biased region" description="Polar residues" evidence="16">
    <location>
        <begin position="613"/>
        <end position="626"/>
    </location>
</feature>
<protein>
    <recommendedName>
        <fullName evidence="5">RNA polymerase II degradation factor 1</fullName>
    </recommendedName>
</protein>
<feature type="compositionally biased region" description="Gly residues" evidence="16">
    <location>
        <begin position="159"/>
        <end position="168"/>
    </location>
</feature>
<keyword evidence="13" id="KW-0238">DNA-binding</keyword>
<feature type="compositionally biased region" description="Polar residues" evidence="16">
    <location>
        <begin position="356"/>
        <end position="370"/>
    </location>
</feature>
<feature type="compositionally biased region" description="Low complexity" evidence="16">
    <location>
        <begin position="137"/>
        <end position="151"/>
    </location>
</feature>
<evidence type="ECO:0000256" key="12">
    <source>
        <dbReference type="ARBA" id="ARBA00022895"/>
    </source>
</evidence>
<feature type="region of interest" description="Disordered" evidence="16">
    <location>
        <begin position="425"/>
        <end position="696"/>
    </location>
</feature>
<reference evidence="18" key="1">
    <citation type="journal article" date="2020" name="Stud. Mycol.">
        <title>101 Dothideomycetes genomes: a test case for predicting lifestyles and emergence of pathogens.</title>
        <authorList>
            <person name="Haridas S."/>
            <person name="Albert R."/>
            <person name="Binder M."/>
            <person name="Bloem J."/>
            <person name="Labutti K."/>
            <person name="Salamov A."/>
            <person name="Andreopoulos B."/>
            <person name="Baker S."/>
            <person name="Barry K."/>
            <person name="Bills G."/>
            <person name="Bluhm B."/>
            <person name="Cannon C."/>
            <person name="Castanera R."/>
            <person name="Culley D."/>
            <person name="Daum C."/>
            <person name="Ezra D."/>
            <person name="Gonzalez J."/>
            <person name="Henrissat B."/>
            <person name="Kuo A."/>
            <person name="Liang C."/>
            <person name="Lipzen A."/>
            <person name="Lutzoni F."/>
            <person name="Magnuson J."/>
            <person name="Mondo S."/>
            <person name="Nolan M."/>
            <person name="Ohm R."/>
            <person name="Pangilinan J."/>
            <person name="Park H.-J."/>
            <person name="Ramirez L."/>
            <person name="Alfaro M."/>
            <person name="Sun H."/>
            <person name="Tritt A."/>
            <person name="Yoshinaga Y."/>
            <person name="Zwiers L.-H."/>
            <person name="Turgeon B."/>
            <person name="Goodwin S."/>
            <person name="Spatafora J."/>
            <person name="Crous P."/>
            <person name="Grigoriev I."/>
        </authorList>
    </citation>
    <scope>NUCLEOTIDE SEQUENCE</scope>
    <source>
        <strain evidence="18">Tuck. ex Michener</strain>
    </source>
</reference>
<keyword evidence="15" id="KW-0539">Nucleus</keyword>
<feature type="compositionally biased region" description="Polar residues" evidence="16">
    <location>
        <begin position="745"/>
        <end position="766"/>
    </location>
</feature>
<evidence type="ECO:0000256" key="2">
    <source>
        <dbReference type="ARBA" id="ARBA00004496"/>
    </source>
</evidence>
<comment type="subcellular location">
    <subcellularLocation>
        <location evidence="3">Chromosome</location>
        <location evidence="3">Telomere</location>
    </subcellularLocation>
    <subcellularLocation>
        <location evidence="2">Cytoplasm</location>
    </subcellularLocation>
    <subcellularLocation>
        <location evidence="1">Nucleus</location>
    </subcellularLocation>
</comment>
<evidence type="ECO:0000259" key="17">
    <source>
        <dbReference type="PROSITE" id="PS51140"/>
    </source>
</evidence>
<feature type="domain" description="CUE" evidence="17">
    <location>
        <begin position="61"/>
        <end position="104"/>
    </location>
</feature>
<keyword evidence="10" id="KW-0833">Ubl conjugation pathway</keyword>
<dbReference type="Pfam" id="PF02845">
    <property type="entry name" value="CUE"/>
    <property type="match status" value="1"/>
</dbReference>
<feature type="compositionally biased region" description="Low complexity" evidence="16">
    <location>
        <begin position="669"/>
        <end position="688"/>
    </location>
</feature>
<dbReference type="InterPro" id="IPR051833">
    <property type="entry name" value="TC-DDR_regulator"/>
</dbReference>
<dbReference type="GO" id="GO:0043130">
    <property type="term" value="F:ubiquitin binding"/>
    <property type="evidence" value="ECO:0007669"/>
    <property type="project" value="InterPro"/>
</dbReference>
<evidence type="ECO:0000256" key="1">
    <source>
        <dbReference type="ARBA" id="ARBA00004123"/>
    </source>
</evidence>
<feature type="region of interest" description="Disordered" evidence="16">
    <location>
        <begin position="106"/>
        <end position="396"/>
    </location>
</feature>
<evidence type="ECO:0000256" key="6">
    <source>
        <dbReference type="ARBA" id="ARBA00022454"/>
    </source>
</evidence>
<dbReference type="AlphaFoldDB" id="A0A6A6HH98"/>
<dbReference type="PANTHER" id="PTHR16308:SF13">
    <property type="entry name" value="PROTEIN LINGERER"/>
    <property type="match status" value="1"/>
</dbReference>
<evidence type="ECO:0000256" key="14">
    <source>
        <dbReference type="ARBA" id="ARBA00023204"/>
    </source>
</evidence>
<sequence>MTDTQTRGAPARGRGSARGGRGGFGRSARGANRQANGDNAKDAVDIVAPEDEGELGEMKKQYASQMVMLRELFPDWNEIDLVFALQETDGDVQTTIDRITDGNVSQFSEVPKKTKERSRSKVKEPTKDGAETAPPSARGARARGGFDSARGTRGRGRGGARGGRGGRQAAGASLPPTADTPAFDTPPVTDVADNSWDQSSGGDSHAPAETTATSASDGQKSTLVPEGGAKKSWASIFATPKPAPPLAKPVTAVSSLPEDTLPPESAIAVEESLQPNGIESEVPVPPQIEETSPVEPPLTDTASNDASLPEIASVDITPSKDELTEDNLEHLPDVSNPAPVGTAASNAPSSRDPRSVTGNVTPLAAAQQQAPIGRPPVGGYATNAFRATGQPGRSASFQRKILEQQEAVVMPGNHAVDRAAVQFGSMGLNGDTDAAPLDVDEDREEAETRTQPPHPSPPSQPRASLPPAPRQPQAPTADAPSSQEAFGTPKQAPGLPAVPQQPLPQENIGAPGLSQQVSQVPPGYGQFGGRYGQANAQQETSAPTQKPYDPFGHQGIPPSQFDYPAHSQAPGQQRQQGLGGFTSATNDVSSYYTTDGQRNAYQNYYGGGFGHDASSQQDVGASQQRTASGFGAAAGGSNFPTSQAQQNPTRYGDTQNSGQNTPNPTPGTQNSGSQMQQAQQIHQQPHNQGGHGGNFPYGHPYYNSPYYAAYMNQYNSAYGGQGYGGAPFAAKSGMYGQPHHGYGMNPQSGYESTSPGNASGFGQVSQGGMHGRDSGLGSSLGGDFSRAGSTPSQTQQHSTGNNAFGAASDPFGRSQGAYQGQGPSSYGQQQNTTQQGTDESLKGFGEASKTGTGPSPSLSQQGRPGSTTNVSSQAGQSGLPPPQSHQQGFGGYGGHLNTLGGNQGSGYGGLGGLGGHQTGQGGGYNNYGAGFGNAYSGGYNRGGWGGNYGH</sequence>
<evidence type="ECO:0000256" key="7">
    <source>
        <dbReference type="ARBA" id="ARBA00022490"/>
    </source>
</evidence>
<dbReference type="InterPro" id="IPR003892">
    <property type="entry name" value="CUE"/>
</dbReference>
<dbReference type="OrthoDB" id="5396806at2759"/>
<proteinExistence type="inferred from homology"/>
<accession>A0A6A6HH98</accession>
<dbReference type="PROSITE" id="PS51140">
    <property type="entry name" value="CUE"/>
    <property type="match status" value="1"/>
</dbReference>
<keyword evidence="9" id="KW-0227">DNA damage</keyword>
<feature type="compositionally biased region" description="Polar residues" evidence="16">
    <location>
        <begin position="849"/>
        <end position="876"/>
    </location>
</feature>
<evidence type="ECO:0000256" key="9">
    <source>
        <dbReference type="ARBA" id="ARBA00022763"/>
    </source>
</evidence>
<dbReference type="InterPro" id="IPR041803">
    <property type="entry name" value="DEF1_CUE"/>
</dbReference>
<organism evidence="18 19">
    <name type="scientific">Viridothelium virens</name>
    <name type="common">Speckled blister lichen</name>
    <name type="synonym">Trypethelium virens</name>
    <dbReference type="NCBI Taxonomy" id="1048519"/>
    <lineage>
        <taxon>Eukaryota</taxon>
        <taxon>Fungi</taxon>
        <taxon>Dikarya</taxon>
        <taxon>Ascomycota</taxon>
        <taxon>Pezizomycotina</taxon>
        <taxon>Dothideomycetes</taxon>
        <taxon>Dothideomycetes incertae sedis</taxon>
        <taxon>Trypetheliales</taxon>
        <taxon>Trypetheliaceae</taxon>
        <taxon>Viridothelium</taxon>
    </lineage>
</organism>
<evidence type="ECO:0000256" key="15">
    <source>
        <dbReference type="ARBA" id="ARBA00023242"/>
    </source>
</evidence>
<dbReference type="EMBL" id="ML991783">
    <property type="protein sequence ID" value="KAF2236820.1"/>
    <property type="molecule type" value="Genomic_DNA"/>
</dbReference>
<keyword evidence="19" id="KW-1185">Reference proteome</keyword>
<feature type="compositionally biased region" description="Gly residues" evidence="16">
    <location>
        <begin position="16"/>
        <end position="25"/>
    </location>
</feature>
<evidence type="ECO:0000313" key="19">
    <source>
        <dbReference type="Proteomes" id="UP000800092"/>
    </source>
</evidence>
<keyword evidence="8" id="KW-0597">Phosphoprotein</keyword>
<name>A0A6A6HH98_VIRVR</name>
<evidence type="ECO:0000256" key="4">
    <source>
        <dbReference type="ARBA" id="ARBA00005491"/>
    </source>
</evidence>
<feature type="compositionally biased region" description="Polar residues" evidence="16">
    <location>
        <begin position="534"/>
        <end position="544"/>
    </location>
</feature>
<keyword evidence="12" id="KW-0779">Telomere</keyword>
<feature type="region of interest" description="Disordered" evidence="16">
    <location>
        <begin position="740"/>
        <end position="897"/>
    </location>
</feature>
<feature type="compositionally biased region" description="Pro residues" evidence="16">
    <location>
        <begin position="452"/>
        <end position="472"/>
    </location>
</feature>
<dbReference type="CDD" id="cd14368">
    <property type="entry name" value="CUE_DEF1_like"/>
    <property type="match status" value="1"/>
</dbReference>
<keyword evidence="6" id="KW-0158">Chromosome</keyword>
<feature type="compositionally biased region" description="Low complexity" evidence="16">
    <location>
        <begin position="627"/>
        <end position="637"/>
    </location>
</feature>
<evidence type="ECO:0000256" key="8">
    <source>
        <dbReference type="ARBA" id="ARBA00022553"/>
    </source>
</evidence>
<keyword evidence="11" id="KW-0832">Ubl conjugation</keyword>
<dbReference type="GO" id="GO:0005737">
    <property type="term" value="C:cytoplasm"/>
    <property type="evidence" value="ECO:0007669"/>
    <property type="project" value="UniProtKB-SubCell"/>
</dbReference>
<evidence type="ECO:0000256" key="11">
    <source>
        <dbReference type="ARBA" id="ARBA00022843"/>
    </source>
</evidence>
<dbReference type="GO" id="GO:0003677">
    <property type="term" value="F:DNA binding"/>
    <property type="evidence" value="ECO:0007669"/>
    <property type="project" value="UniProtKB-KW"/>
</dbReference>
<dbReference type="GO" id="GO:0005634">
    <property type="term" value="C:nucleus"/>
    <property type="evidence" value="ECO:0007669"/>
    <property type="project" value="UniProtKB-SubCell"/>
</dbReference>
<feature type="compositionally biased region" description="Low complexity" evidence="16">
    <location>
        <begin position="169"/>
        <end position="191"/>
    </location>
</feature>
<evidence type="ECO:0000313" key="18">
    <source>
        <dbReference type="EMBL" id="KAF2236820.1"/>
    </source>
</evidence>
<keyword evidence="14" id="KW-0234">DNA repair</keyword>
<feature type="compositionally biased region" description="Polar residues" evidence="16">
    <location>
        <begin position="210"/>
        <end position="222"/>
    </location>
</feature>
<dbReference type="GO" id="GO:0000781">
    <property type="term" value="C:chromosome, telomeric region"/>
    <property type="evidence" value="ECO:0007669"/>
    <property type="project" value="UniProtKB-SubCell"/>
</dbReference>
<gene>
    <name evidence="18" type="ORF">EV356DRAFT_522179</name>
</gene>
<feature type="compositionally biased region" description="Basic and acidic residues" evidence="16">
    <location>
        <begin position="318"/>
        <end position="332"/>
    </location>
</feature>
<feature type="compositionally biased region" description="Polar residues" evidence="16">
    <location>
        <begin position="569"/>
        <end position="602"/>
    </location>
</feature>
<evidence type="ECO:0000256" key="16">
    <source>
        <dbReference type="SAM" id="MobiDB-lite"/>
    </source>
</evidence>
<evidence type="ECO:0000256" key="13">
    <source>
        <dbReference type="ARBA" id="ARBA00023125"/>
    </source>
</evidence>
<feature type="compositionally biased region" description="Polar residues" evidence="16">
    <location>
        <begin position="787"/>
        <end position="802"/>
    </location>
</feature>